<dbReference type="EMBL" id="CP008822">
    <property type="protein sequence ID" value="AIM27062.1"/>
    <property type="molecule type" value="Genomic_DNA"/>
</dbReference>
<proteinExistence type="predicted"/>
<dbReference type="EMBL" id="CP012173">
    <property type="protein sequence ID" value="AKV76217.1"/>
    <property type="molecule type" value="Genomic_DNA"/>
</dbReference>
<evidence type="ECO:0000313" key="12">
    <source>
        <dbReference type="Proteomes" id="UP000068832"/>
    </source>
</evidence>
<dbReference type="Proteomes" id="UP000056255">
    <property type="component" value="Chromosome"/>
</dbReference>
<reference evidence="1 7" key="1">
    <citation type="journal article" date="2014" name="J. Bacteriol.">
        <title>Role of an Archaeal PitA Transporter in the Copper and Arsenic Resistance of Metallosphaera sedula, an Extreme Thermoacidophile.</title>
        <authorList>
            <person name="McCarthy S."/>
            <person name="Ai C."/>
            <person name="Wheaton G."/>
            <person name="Tevatia R."/>
            <person name="Eckrich V."/>
            <person name="Kelly R."/>
            <person name="Blum P."/>
        </authorList>
    </citation>
    <scope>NUCLEOTIDE SEQUENCE [LARGE SCALE GENOMIC DNA]</scope>
    <source>
        <strain evidence="1 7">CuR1</strain>
    </source>
</reference>
<evidence type="ECO:0000313" key="2">
    <source>
        <dbReference type="EMBL" id="AKV73978.1"/>
    </source>
</evidence>
<evidence type="ECO:0000313" key="7">
    <source>
        <dbReference type="Proteomes" id="UP000029084"/>
    </source>
</evidence>
<dbReference type="RefSeq" id="WP_012020863.1">
    <property type="nucleotide sequence ID" value="NZ_CP008822.1"/>
</dbReference>
<reference evidence="9 10" key="2">
    <citation type="journal article" date="2015" name="Genome Announc.">
        <title>Complete Genome Sequences of Evolved Arsenate-Resistant Metallosphaera sedula Strains.</title>
        <authorList>
            <person name="Ai C."/>
            <person name="McCarthy S."/>
            <person name="Schackwitz W."/>
            <person name="Martin J."/>
            <person name="Lipzen A."/>
            <person name="Blum P."/>
        </authorList>
    </citation>
    <scope>NUCLEOTIDE SEQUENCE [LARGE SCALE GENOMIC DNA]</scope>
    <source>
        <strain evidence="4 10">ARS120-1</strain>
        <strain evidence="5 9">ARS120-2</strain>
        <strain evidence="2 12">ARS50-1</strain>
        <strain evidence="3 11">ARS50-2</strain>
    </source>
</reference>
<dbReference type="GeneID" id="97614020"/>
<dbReference type="Proteomes" id="UP000062475">
    <property type="component" value="Chromosome"/>
</dbReference>
<dbReference type="EMBL" id="CP012176">
    <property type="protein sequence ID" value="AKV82956.1"/>
    <property type="molecule type" value="Genomic_DNA"/>
</dbReference>
<organism evidence="1 7">
    <name type="scientific">Metallosphaera sedula</name>
    <dbReference type="NCBI Taxonomy" id="43687"/>
    <lineage>
        <taxon>Archaea</taxon>
        <taxon>Thermoproteota</taxon>
        <taxon>Thermoprotei</taxon>
        <taxon>Sulfolobales</taxon>
        <taxon>Sulfolobaceae</taxon>
        <taxon>Metallosphaera</taxon>
    </lineage>
</organism>
<dbReference type="AlphaFoldDB" id="A0A088E5M8"/>
<accession>A0A088E5M8</accession>
<dbReference type="Proteomes" id="UP000061362">
    <property type="component" value="Chromosome"/>
</dbReference>
<name>A0A088E5M8_9CREN</name>
<protein>
    <submittedName>
        <fullName evidence="1">Uncharacterized protein</fullName>
    </submittedName>
</protein>
<evidence type="ECO:0000313" key="8">
    <source>
        <dbReference type="Proteomes" id="UP000056255"/>
    </source>
</evidence>
<sequence>MNRAFVIGITLIFLVSVITEVIVTHLPNQVPVPSNSSLGGNLNVTTLVPGIYAHEGVVCLVYFRPFQTVTIEGVTYAPMNQGPPNGVFRLQNSTPLILHKNITVELVIDNVPQNVTLPVFLEPVGVQPHSILVMNASKS</sequence>
<evidence type="ECO:0000313" key="9">
    <source>
        <dbReference type="Proteomes" id="UP000061362"/>
    </source>
</evidence>
<evidence type="ECO:0000313" key="3">
    <source>
        <dbReference type="EMBL" id="AKV76217.1"/>
    </source>
</evidence>
<dbReference type="Proteomes" id="UP000029084">
    <property type="component" value="Chromosome"/>
</dbReference>
<dbReference type="EMBL" id="CP012175">
    <property type="protein sequence ID" value="AKV80715.1"/>
    <property type="molecule type" value="Genomic_DNA"/>
</dbReference>
<dbReference type="Proteomes" id="UP000062398">
    <property type="component" value="Chromosome"/>
</dbReference>
<evidence type="ECO:0000313" key="5">
    <source>
        <dbReference type="EMBL" id="AKV80715.1"/>
    </source>
</evidence>
<evidence type="ECO:0000313" key="4">
    <source>
        <dbReference type="EMBL" id="AKV78470.1"/>
    </source>
</evidence>
<dbReference type="Proteomes" id="UP000068832">
    <property type="component" value="Chromosome"/>
</dbReference>
<reference evidence="6 8" key="3">
    <citation type="submission" date="2015-07" db="EMBL/GenBank/DDBJ databases">
        <title>Physiological, transcriptional responses and genome re-sequencing of acid resistant extremely thermoacidophilic Metallosphaera sedula SARC-M1.</title>
        <authorList>
            <person name="Ai C."/>
            <person name="McCarthy S."/>
            <person name="Eckrich V."/>
            <person name="Rudrappa D."/>
            <person name="Qiu G."/>
            <person name="Blum P."/>
        </authorList>
    </citation>
    <scope>NUCLEOTIDE SEQUENCE [LARGE SCALE GENOMIC DNA]</scope>
    <source>
        <strain evidence="6 8">SARC-M1</strain>
    </source>
</reference>
<evidence type="ECO:0000313" key="1">
    <source>
        <dbReference type="EMBL" id="AIM27062.1"/>
    </source>
</evidence>
<evidence type="ECO:0000313" key="11">
    <source>
        <dbReference type="Proteomes" id="UP000062475"/>
    </source>
</evidence>
<dbReference type="EMBL" id="CP012172">
    <property type="protein sequence ID" value="AKV73978.1"/>
    <property type="molecule type" value="Genomic_DNA"/>
</dbReference>
<dbReference type="OMA" id="FQEVTIY"/>
<gene>
    <name evidence="1" type="ORF">HA72_0904</name>
    <name evidence="2" type="ORF">MsedA_0920</name>
    <name evidence="3" type="ORF">MsedB_0921</name>
    <name evidence="4" type="ORF">MsedC_0920</name>
    <name evidence="5" type="ORF">MsedD_0921</name>
    <name evidence="6" type="ORF">MsedE_0920</name>
</gene>
<evidence type="ECO:0000313" key="10">
    <source>
        <dbReference type="Proteomes" id="UP000062398"/>
    </source>
</evidence>
<dbReference type="OrthoDB" id="383457at2157"/>
<dbReference type="PATRIC" id="fig|43687.5.peg.932"/>
<dbReference type="EMBL" id="CP012174">
    <property type="protein sequence ID" value="AKV78470.1"/>
    <property type="molecule type" value="Genomic_DNA"/>
</dbReference>
<evidence type="ECO:0000313" key="6">
    <source>
        <dbReference type="EMBL" id="AKV82956.1"/>
    </source>
</evidence>